<dbReference type="Proteomes" id="UP000007875">
    <property type="component" value="Unassembled WGS sequence"/>
</dbReference>
<dbReference type="OMA" id="WHPSIEN"/>
<dbReference type="Pfam" id="PF10358">
    <property type="entry name" value="NT-C2"/>
    <property type="match status" value="1"/>
</dbReference>
<evidence type="ECO:0000313" key="3">
    <source>
        <dbReference type="Proteomes" id="UP000007875"/>
    </source>
</evidence>
<keyword evidence="3" id="KW-1185">Reference proteome</keyword>
<dbReference type="PROSITE" id="PS51840">
    <property type="entry name" value="C2_NT"/>
    <property type="match status" value="1"/>
</dbReference>
<dbReference type="STRING" id="51511.ENSCSAVP00000016457"/>
<name>H2ZFU1_CIOSA</name>
<dbReference type="PANTHER" id="PTHR23167:SF46">
    <property type="entry name" value="EPS15 HOMOLOGY DOMAIN CONTAINING PROTEIN-BINDING PROTEIN 1, ISOFORM F"/>
    <property type="match status" value="1"/>
</dbReference>
<organism evidence="2 3">
    <name type="scientific">Ciona savignyi</name>
    <name type="common">Pacific transparent sea squirt</name>
    <dbReference type="NCBI Taxonomy" id="51511"/>
    <lineage>
        <taxon>Eukaryota</taxon>
        <taxon>Metazoa</taxon>
        <taxon>Chordata</taxon>
        <taxon>Tunicata</taxon>
        <taxon>Ascidiacea</taxon>
        <taxon>Phlebobranchia</taxon>
        <taxon>Cionidae</taxon>
        <taxon>Ciona</taxon>
    </lineage>
</organism>
<dbReference type="AlphaFoldDB" id="H2ZFU1"/>
<accession>H2ZFU1</accession>
<proteinExistence type="predicted"/>
<dbReference type="eggNOG" id="KOG0035">
    <property type="taxonomic scope" value="Eukaryota"/>
</dbReference>
<feature type="domain" description="C2 NT-type" evidence="1">
    <location>
        <begin position="4"/>
        <end position="156"/>
    </location>
</feature>
<dbReference type="PANTHER" id="PTHR23167">
    <property type="entry name" value="CALPONIN HOMOLOGY DOMAIN-CONTAINING PROTEIN DDB_G0272472-RELATED"/>
    <property type="match status" value="1"/>
</dbReference>
<dbReference type="Ensembl" id="ENSCSAVT00000016638.1">
    <property type="protein sequence ID" value="ENSCSAVP00000016457.1"/>
    <property type="gene ID" value="ENSCSAVG00000009680.1"/>
</dbReference>
<dbReference type="GeneTree" id="ENSGT00940000170931"/>
<dbReference type="HOGENOM" id="CLU_061053_0_0_1"/>
<reference evidence="2" key="2">
    <citation type="submission" date="2025-08" db="UniProtKB">
        <authorList>
            <consortium name="Ensembl"/>
        </authorList>
    </citation>
    <scope>IDENTIFICATION</scope>
</reference>
<reference evidence="3" key="1">
    <citation type="submission" date="2003-08" db="EMBL/GenBank/DDBJ databases">
        <authorList>
            <person name="Birren B."/>
            <person name="Nusbaum C."/>
            <person name="Abebe A."/>
            <person name="Abouelleil A."/>
            <person name="Adekoya E."/>
            <person name="Ait-zahra M."/>
            <person name="Allen N."/>
            <person name="Allen T."/>
            <person name="An P."/>
            <person name="Anderson M."/>
            <person name="Anderson S."/>
            <person name="Arachchi H."/>
            <person name="Armbruster J."/>
            <person name="Bachantsang P."/>
            <person name="Baldwin J."/>
            <person name="Barry A."/>
            <person name="Bayul T."/>
            <person name="Blitshsteyn B."/>
            <person name="Bloom T."/>
            <person name="Blye J."/>
            <person name="Boguslavskiy L."/>
            <person name="Borowsky M."/>
            <person name="Boukhgalter B."/>
            <person name="Brunache A."/>
            <person name="Butler J."/>
            <person name="Calixte N."/>
            <person name="Calvo S."/>
            <person name="Camarata J."/>
            <person name="Campo K."/>
            <person name="Chang J."/>
            <person name="Cheshatsang Y."/>
            <person name="Citroen M."/>
            <person name="Collymore A."/>
            <person name="Considine T."/>
            <person name="Cook A."/>
            <person name="Cooke P."/>
            <person name="Corum B."/>
            <person name="Cuomo C."/>
            <person name="David R."/>
            <person name="Dawoe T."/>
            <person name="Degray S."/>
            <person name="Dodge S."/>
            <person name="Dooley K."/>
            <person name="Dorje P."/>
            <person name="Dorjee K."/>
            <person name="Dorris L."/>
            <person name="Duffey N."/>
            <person name="Dupes A."/>
            <person name="Elkins T."/>
            <person name="Engels R."/>
            <person name="Erickson J."/>
            <person name="Farina A."/>
            <person name="Faro S."/>
            <person name="Ferreira P."/>
            <person name="Fischer H."/>
            <person name="Fitzgerald M."/>
            <person name="Foley K."/>
            <person name="Gage D."/>
            <person name="Galagan J."/>
            <person name="Gearin G."/>
            <person name="Gnerre S."/>
            <person name="Gnirke A."/>
            <person name="Goyette A."/>
            <person name="Graham J."/>
            <person name="Grandbois E."/>
            <person name="Gyaltsen K."/>
            <person name="Hafez N."/>
            <person name="Hagopian D."/>
            <person name="Hagos B."/>
            <person name="Hall J."/>
            <person name="Hatcher B."/>
            <person name="Heller A."/>
            <person name="Higgins H."/>
            <person name="Honan T."/>
            <person name="Horn A."/>
            <person name="Houde N."/>
            <person name="Hughes L."/>
            <person name="Hulme W."/>
            <person name="Husby E."/>
            <person name="Iliev I."/>
            <person name="Jaffe D."/>
            <person name="Jones C."/>
            <person name="Kamal M."/>
            <person name="Kamat A."/>
            <person name="Kamvysselis M."/>
            <person name="Karlsson E."/>
            <person name="Kells C."/>
            <person name="Kieu A."/>
            <person name="Kisner P."/>
            <person name="Kodira C."/>
            <person name="Kulbokas E."/>
            <person name="Labutti K."/>
            <person name="Lama D."/>
            <person name="Landers T."/>
            <person name="Leger J."/>
            <person name="Levine S."/>
            <person name="Lewis D."/>
            <person name="Lewis T."/>
            <person name="Lindblad-toh K."/>
            <person name="Liu X."/>
            <person name="Lokyitsang T."/>
            <person name="Lokyitsang Y."/>
            <person name="Lucien O."/>
            <person name="Lui A."/>
            <person name="Ma L.J."/>
            <person name="Mabbitt R."/>
            <person name="Macdonald J."/>
            <person name="Maclean C."/>
            <person name="Major J."/>
            <person name="Manning J."/>
            <person name="Marabella R."/>
            <person name="Maru K."/>
            <person name="Matthews C."/>
            <person name="Mauceli E."/>
            <person name="Mccarthy M."/>
            <person name="Mcdonough S."/>
            <person name="Mcghee T."/>
            <person name="Meldrim J."/>
            <person name="Meneus L."/>
            <person name="Mesirov J."/>
            <person name="Mihalev A."/>
            <person name="Mihova T."/>
            <person name="Mikkelsen T."/>
            <person name="Mlenga V."/>
            <person name="Moru K."/>
            <person name="Mozes J."/>
            <person name="Mulrain L."/>
            <person name="Munson G."/>
            <person name="Naylor J."/>
            <person name="Newes C."/>
            <person name="Nguyen C."/>
            <person name="Nguyen N."/>
            <person name="Nguyen T."/>
            <person name="Nicol R."/>
            <person name="Nielsen C."/>
            <person name="Nizzari M."/>
            <person name="Norbu C."/>
            <person name="Norbu N."/>
            <person name="O'donnell P."/>
            <person name="Okoawo O."/>
            <person name="O'leary S."/>
            <person name="Omotosho B."/>
            <person name="O'neill K."/>
            <person name="Osman S."/>
            <person name="Parker S."/>
            <person name="Perrin D."/>
            <person name="Phunkhang P."/>
            <person name="Piqani B."/>
            <person name="Purcell S."/>
            <person name="Rachupka T."/>
            <person name="Ramasamy U."/>
            <person name="Rameau R."/>
            <person name="Ray V."/>
            <person name="Raymond C."/>
            <person name="Retta R."/>
            <person name="Richardson S."/>
            <person name="Rise C."/>
            <person name="Rodriguez J."/>
            <person name="Rogers J."/>
            <person name="Rogov P."/>
            <person name="Rutman M."/>
            <person name="Schupbach R."/>
            <person name="Seaman C."/>
            <person name="Settipalli S."/>
            <person name="Sharpe T."/>
            <person name="Sheridan J."/>
            <person name="Sherpa N."/>
            <person name="Shi J."/>
            <person name="Smirnov S."/>
            <person name="Smith C."/>
            <person name="Sougnez C."/>
            <person name="Spencer B."/>
            <person name="Stalker J."/>
            <person name="Stange-thomann N."/>
            <person name="Stavropoulos S."/>
            <person name="Stetson K."/>
            <person name="Stone C."/>
            <person name="Stone S."/>
            <person name="Stubbs M."/>
            <person name="Talamas J."/>
            <person name="Tchuinga P."/>
            <person name="Tenzing P."/>
            <person name="Tesfaye S."/>
            <person name="Theodore J."/>
            <person name="Thoulutsang Y."/>
            <person name="Topham K."/>
            <person name="Towey S."/>
            <person name="Tsamla T."/>
            <person name="Tsomo N."/>
            <person name="Vallee D."/>
            <person name="Vassiliev H."/>
            <person name="Venkataraman V."/>
            <person name="Vinson J."/>
            <person name="Vo A."/>
            <person name="Wade C."/>
            <person name="Wang S."/>
            <person name="Wangchuk T."/>
            <person name="Wangdi T."/>
            <person name="Whittaker C."/>
            <person name="Wilkinson J."/>
            <person name="Wu Y."/>
            <person name="Wyman D."/>
            <person name="Yadav S."/>
            <person name="Yang S."/>
            <person name="Yang X."/>
            <person name="Yeager S."/>
            <person name="Yee E."/>
            <person name="Young G."/>
            <person name="Zainoun J."/>
            <person name="Zembeck L."/>
            <person name="Zimmer A."/>
            <person name="Zody M."/>
            <person name="Lander E."/>
        </authorList>
    </citation>
    <scope>NUCLEOTIDE SEQUENCE [LARGE SCALE GENOMIC DNA]</scope>
</reference>
<dbReference type="InParanoid" id="H2ZFU1"/>
<dbReference type="InterPro" id="IPR019448">
    <property type="entry name" value="NT-C2"/>
</dbReference>
<evidence type="ECO:0000313" key="2">
    <source>
        <dbReference type="Ensembl" id="ENSCSAVP00000016457.1"/>
    </source>
</evidence>
<evidence type="ECO:0000259" key="1">
    <source>
        <dbReference type="PROSITE" id="PS51840"/>
    </source>
</evidence>
<sequence length="215" mass="24011">LRKLKHVGKKACKYRFTASLNQLDVQATKSWQPYKLLVVLARKKKRKTGQAQSWHPSIENPYRGVVKWPAHNQETLEISVTLFKDANSTDFEAKEWVIVLENEATNGKRKAIATSRVDMTQYVSDVPAAQFNVIQLKPLSAKLKSASLSLSFTCVFISEGLATEADLASMADSSMTEDTINLGDIDIGNIRDLDDMDFENDSRTSSVDRTSKHSA</sequence>
<dbReference type="InterPro" id="IPR050540">
    <property type="entry name" value="F-actin_Monoox_Mical"/>
</dbReference>
<reference evidence="2" key="3">
    <citation type="submission" date="2025-09" db="UniProtKB">
        <authorList>
            <consortium name="Ensembl"/>
        </authorList>
    </citation>
    <scope>IDENTIFICATION</scope>
</reference>
<protein>
    <recommendedName>
        <fullName evidence="1">C2 NT-type domain-containing protein</fullName>
    </recommendedName>
</protein>